<dbReference type="EMBL" id="SKFG01000022">
    <property type="protein sequence ID" value="TCZ75177.1"/>
    <property type="molecule type" value="Genomic_DNA"/>
</dbReference>
<dbReference type="OrthoDB" id="2880119at2"/>
<dbReference type="Proteomes" id="UP000295418">
    <property type="component" value="Unassembled WGS sequence"/>
</dbReference>
<evidence type="ECO:0000313" key="2">
    <source>
        <dbReference type="Proteomes" id="UP000295418"/>
    </source>
</evidence>
<organism evidence="1 2">
    <name type="scientific">Paenibacillus albiflavus</name>
    <dbReference type="NCBI Taxonomy" id="2545760"/>
    <lineage>
        <taxon>Bacteria</taxon>
        <taxon>Bacillati</taxon>
        <taxon>Bacillota</taxon>
        <taxon>Bacilli</taxon>
        <taxon>Bacillales</taxon>
        <taxon>Paenibacillaceae</taxon>
        <taxon>Paenibacillus</taxon>
    </lineage>
</organism>
<dbReference type="RefSeq" id="WP_132419589.1">
    <property type="nucleotide sequence ID" value="NZ_SKFG01000022.1"/>
</dbReference>
<keyword evidence="2" id="KW-1185">Reference proteome</keyword>
<reference evidence="1 2" key="1">
    <citation type="submission" date="2019-03" db="EMBL/GenBank/DDBJ databases">
        <authorList>
            <person name="Kim M.K.M."/>
        </authorList>
    </citation>
    <scope>NUCLEOTIDE SEQUENCE [LARGE SCALE GENOMIC DNA]</scope>
    <source>
        <strain evidence="1 2">18JY21-1</strain>
    </source>
</reference>
<comment type="caution">
    <text evidence="1">The sequence shown here is derived from an EMBL/GenBank/DDBJ whole genome shotgun (WGS) entry which is preliminary data.</text>
</comment>
<sequence>MAQRLATEYVKTCLQLTEVELATFINKFVECGVKLQVHVLDTGNQEVVFRDDKDQEINFSFEQEDGKYVCRGNCRLHDMRLVSLMRKAVAEFKGSATVNRIYTGYTIVYQYNLGAVAQIEEVKYGSRKLIYQYKNTLGQLENLFHNQTAEQEIKTIRGQINHLLDLRNDLKDTAILSEIDERLRKLTHQLFVLEV</sequence>
<name>A0A4R4E7S3_9BACL</name>
<evidence type="ECO:0000313" key="1">
    <source>
        <dbReference type="EMBL" id="TCZ75177.1"/>
    </source>
</evidence>
<protein>
    <submittedName>
        <fullName evidence="1">Non-ribosomal peptide synthetase module</fullName>
    </submittedName>
</protein>
<dbReference type="AlphaFoldDB" id="A0A4R4E7S3"/>
<proteinExistence type="predicted"/>
<gene>
    <name evidence="1" type="ORF">E0485_18705</name>
</gene>
<accession>A0A4R4E7S3</accession>